<organism evidence="2 3">
    <name type="scientific">Marasmiellus scandens</name>
    <dbReference type="NCBI Taxonomy" id="2682957"/>
    <lineage>
        <taxon>Eukaryota</taxon>
        <taxon>Fungi</taxon>
        <taxon>Dikarya</taxon>
        <taxon>Basidiomycota</taxon>
        <taxon>Agaricomycotina</taxon>
        <taxon>Agaricomycetes</taxon>
        <taxon>Agaricomycetidae</taxon>
        <taxon>Agaricales</taxon>
        <taxon>Marasmiineae</taxon>
        <taxon>Omphalotaceae</taxon>
        <taxon>Marasmiellus</taxon>
    </lineage>
</organism>
<dbReference type="Proteomes" id="UP001498398">
    <property type="component" value="Unassembled WGS sequence"/>
</dbReference>
<sequence length="322" mass="36094">MASRESSTKRKPDSSDRRAQHSSTPTRGDSTSRRNPTPTSNTNRRNPSPPKPNSKSSSSPANGGISRDNSRGVRPSNSTRQHSSSTRDPPRDDRDGNRRPPVQTPTRRPSDPQRRPSTRRPETPGKASPAFVAPKNSGEHPRIRLTDNPVRLERKDTGGRSRSRERDLSRHNSRRSERRDVSRHNSGKSSRDLERNGSGNSSRRDVQRSHSTSKPQNYTSRQGSPPKPSTSSKPPPSAYYKPFTPFQPLDQQAPRVRYDNEANGRPVDEHGQFMDRDKLTPMTTGSTAGWVMVPDNGSIMVCSRCKEPVNPFRPKKSHKNCR</sequence>
<feature type="region of interest" description="Disordered" evidence="1">
    <location>
        <begin position="1"/>
        <end position="280"/>
    </location>
</feature>
<dbReference type="EMBL" id="JBANRG010000002">
    <property type="protein sequence ID" value="KAK7470142.1"/>
    <property type="molecule type" value="Genomic_DNA"/>
</dbReference>
<feature type="compositionally biased region" description="Basic and acidic residues" evidence="1">
    <location>
        <begin position="256"/>
        <end position="279"/>
    </location>
</feature>
<feature type="compositionally biased region" description="Polar residues" evidence="1">
    <location>
        <begin position="209"/>
        <end position="223"/>
    </location>
</feature>
<feature type="compositionally biased region" description="Basic and acidic residues" evidence="1">
    <location>
        <begin position="88"/>
        <end position="98"/>
    </location>
</feature>
<gene>
    <name evidence="2" type="ORF">VKT23_001582</name>
</gene>
<feature type="compositionally biased region" description="Low complexity" evidence="1">
    <location>
        <begin position="33"/>
        <end position="46"/>
    </location>
</feature>
<reference evidence="2 3" key="1">
    <citation type="submission" date="2024-01" db="EMBL/GenBank/DDBJ databases">
        <title>A draft genome for the cacao thread blight pathogen Marasmiellus scandens.</title>
        <authorList>
            <person name="Baruah I.K."/>
            <person name="Leung J."/>
            <person name="Bukari Y."/>
            <person name="Amoako-Attah I."/>
            <person name="Meinhardt L.W."/>
            <person name="Bailey B.A."/>
            <person name="Cohen S.P."/>
        </authorList>
    </citation>
    <scope>NUCLEOTIDE SEQUENCE [LARGE SCALE GENOMIC DNA]</scope>
    <source>
        <strain evidence="2 3">GH-19</strain>
    </source>
</reference>
<feature type="compositionally biased region" description="Basic and acidic residues" evidence="1">
    <location>
        <begin position="108"/>
        <end position="123"/>
    </location>
</feature>
<evidence type="ECO:0000256" key="1">
    <source>
        <dbReference type="SAM" id="MobiDB-lite"/>
    </source>
</evidence>
<evidence type="ECO:0000313" key="2">
    <source>
        <dbReference type="EMBL" id="KAK7470142.1"/>
    </source>
</evidence>
<keyword evidence="3" id="KW-1185">Reference proteome</keyword>
<proteinExistence type="predicted"/>
<feature type="compositionally biased region" description="Basic and acidic residues" evidence="1">
    <location>
        <begin position="137"/>
        <end position="195"/>
    </location>
</feature>
<name>A0ABR1K0N6_9AGAR</name>
<protein>
    <submittedName>
        <fullName evidence="2">Uncharacterized protein</fullName>
    </submittedName>
</protein>
<comment type="caution">
    <text evidence="2">The sequence shown here is derived from an EMBL/GenBank/DDBJ whole genome shotgun (WGS) entry which is preliminary data.</text>
</comment>
<evidence type="ECO:0000313" key="3">
    <source>
        <dbReference type="Proteomes" id="UP001498398"/>
    </source>
</evidence>
<feature type="compositionally biased region" description="Pro residues" evidence="1">
    <location>
        <begin position="225"/>
        <end position="237"/>
    </location>
</feature>
<feature type="compositionally biased region" description="Polar residues" evidence="1">
    <location>
        <begin position="75"/>
        <end position="86"/>
    </location>
</feature>
<accession>A0ABR1K0N6</accession>
<feature type="compositionally biased region" description="Basic and acidic residues" evidence="1">
    <location>
        <begin position="1"/>
        <end position="19"/>
    </location>
</feature>